<evidence type="ECO:0000313" key="2">
    <source>
        <dbReference type="Proteomes" id="UP000031666"/>
    </source>
</evidence>
<organism evidence="1 2">
    <name type="scientific">Vibrio ishigakensis</name>
    <dbReference type="NCBI Taxonomy" id="1481914"/>
    <lineage>
        <taxon>Bacteria</taxon>
        <taxon>Pseudomonadati</taxon>
        <taxon>Pseudomonadota</taxon>
        <taxon>Gammaproteobacteria</taxon>
        <taxon>Vibrionales</taxon>
        <taxon>Vibrionaceae</taxon>
        <taxon>Vibrio</taxon>
    </lineage>
</organism>
<dbReference type="Proteomes" id="UP000031666">
    <property type="component" value="Unassembled WGS sequence"/>
</dbReference>
<name>A0A0B8QK20_9VIBR</name>
<dbReference type="EMBL" id="BBSC01000004">
    <property type="protein sequence ID" value="GAM75463.1"/>
    <property type="molecule type" value="Genomic_DNA"/>
</dbReference>
<protein>
    <submittedName>
        <fullName evidence="1">Uncharacterized protein</fullName>
    </submittedName>
</protein>
<reference evidence="1 2" key="1">
    <citation type="submission" date="2015-01" db="EMBL/GenBank/DDBJ databases">
        <title>Vibrio sp. C94 JCM 19241 whole genome shotgun sequence.</title>
        <authorList>
            <person name="Sawabe T."/>
            <person name="Meirelles P."/>
            <person name="Feng G."/>
            <person name="Sayaka M."/>
            <person name="Hattori M."/>
            <person name="Ohkuma M."/>
        </authorList>
    </citation>
    <scope>NUCLEOTIDE SEQUENCE [LARGE SCALE GENOMIC DNA]</scope>
    <source>
        <strain evidence="2">JCM 19241</strain>
    </source>
</reference>
<proteinExistence type="predicted"/>
<sequence>MLDSREVVKEEYVLKGLQASYIDACNTKENFGATISLSL</sequence>
<comment type="caution">
    <text evidence="1">The sequence shown here is derived from an EMBL/GenBank/DDBJ whole genome shotgun (WGS) entry which is preliminary data.</text>
</comment>
<dbReference type="AlphaFoldDB" id="A0A0B8QK20"/>
<accession>A0A0B8QK20</accession>
<gene>
    <name evidence="1" type="ORF">JCM19241_3375</name>
</gene>
<reference evidence="1 2" key="2">
    <citation type="submission" date="2015-01" db="EMBL/GenBank/DDBJ databases">
        <authorList>
            <consortium name="NBRP consortium"/>
            <person name="Sawabe T."/>
            <person name="Meirelles P."/>
            <person name="Feng G."/>
            <person name="Sayaka M."/>
            <person name="Hattori M."/>
            <person name="Ohkuma M."/>
        </authorList>
    </citation>
    <scope>NUCLEOTIDE SEQUENCE [LARGE SCALE GENOMIC DNA]</scope>
    <source>
        <strain evidence="2">JCM 19241</strain>
    </source>
</reference>
<evidence type="ECO:0000313" key="1">
    <source>
        <dbReference type="EMBL" id="GAM75463.1"/>
    </source>
</evidence>